<evidence type="ECO:0000256" key="1">
    <source>
        <dbReference type="SAM" id="MobiDB-lite"/>
    </source>
</evidence>
<keyword evidence="2" id="KW-0812">Transmembrane</keyword>
<keyword evidence="2" id="KW-1133">Transmembrane helix</keyword>
<evidence type="ECO:0000313" key="4">
    <source>
        <dbReference type="EMBL" id="CDR49205.1"/>
    </source>
</evidence>
<dbReference type="OrthoDB" id="2563669at2759"/>
<feature type="region of interest" description="Disordered" evidence="1">
    <location>
        <begin position="227"/>
        <end position="253"/>
    </location>
</feature>
<keyword evidence="3" id="KW-0732">Signal</keyword>
<feature type="compositionally biased region" description="Polar residues" evidence="1">
    <location>
        <begin position="320"/>
        <end position="331"/>
    </location>
</feature>
<dbReference type="AlphaFoldDB" id="A0A061BQ57"/>
<reference evidence="4" key="1">
    <citation type="journal article" date="2014" name="Genome Announc.">
        <title>Draft genome sequence of Rhodosporidium toruloides CECT1137, an oleaginous yeast of biotechnological interest.</title>
        <authorList>
            <person name="Morin N."/>
            <person name="Calcas X."/>
            <person name="Devillers H."/>
            <person name="Durrens P."/>
            <person name="Sherman D.J."/>
            <person name="Nicaud J.-M."/>
            <person name="Neuveglise C."/>
        </authorList>
    </citation>
    <scope>NUCLEOTIDE SEQUENCE</scope>
    <source>
        <strain evidence="4">CECT1137</strain>
    </source>
</reference>
<feature type="transmembrane region" description="Helical" evidence="2">
    <location>
        <begin position="196"/>
        <end position="218"/>
    </location>
</feature>
<proteinExistence type="predicted"/>
<dbReference type="EMBL" id="LK052959">
    <property type="protein sequence ID" value="CDR49205.1"/>
    <property type="molecule type" value="Genomic_DNA"/>
</dbReference>
<protein>
    <submittedName>
        <fullName evidence="4">RHTO0S24e00672g1_1</fullName>
    </submittedName>
</protein>
<feature type="chain" id="PRO_5030001989" evidence="3">
    <location>
        <begin position="32"/>
        <end position="396"/>
    </location>
</feature>
<gene>
    <name evidence="4" type="ORF">RHTO0S_24e00672g</name>
</gene>
<organism evidence="4">
    <name type="scientific">Rhodotorula toruloides</name>
    <name type="common">Yeast</name>
    <name type="synonym">Rhodosporidium toruloides</name>
    <dbReference type="NCBI Taxonomy" id="5286"/>
    <lineage>
        <taxon>Eukaryota</taxon>
        <taxon>Fungi</taxon>
        <taxon>Dikarya</taxon>
        <taxon>Basidiomycota</taxon>
        <taxon>Pucciniomycotina</taxon>
        <taxon>Microbotryomycetes</taxon>
        <taxon>Sporidiobolales</taxon>
        <taxon>Sporidiobolaceae</taxon>
        <taxon>Rhodotorula</taxon>
    </lineage>
</organism>
<keyword evidence="2" id="KW-0472">Membrane</keyword>
<evidence type="ECO:0000256" key="2">
    <source>
        <dbReference type="SAM" id="Phobius"/>
    </source>
</evidence>
<sequence>MMRDRPPRPFRLPLPLFLVSLVLLVANVANAAIAGTQIQNISSDSTQLTYVGTWRSDTTEGIYQAYSNASDASVTFSFIGVGVSYLAEKKADRGICQLTVDGTMYYTLDLYNDSPYSNGLQVIWTSGTLLYGAHNITISQLGPDARFGYYPYLVTSTWSEAVPTDVPNYTRTQTTPSATPTNDPFFPASHGVNRGAIIGGVVGGVVAFGLFSFLLYLWRSDRARSRRSEGAPVHKVKRADGKMAIDDEPESKGAMGPYAGYGAGYAGYPYDPYHYNPHAAAAAAAYGYAPPYGHDSTYSGANGWAYPQPSSPSHGPAPRSASSAESHNRLYTQPEQAPQSPAFSPPAGAAPTSRGSAYDSAYHSGDGAASNAGSQSYPYHVQGHGNESRAYPIPEI</sequence>
<feature type="region of interest" description="Disordered" evidence="1">
    <location>
        <begin position="304"/>
        <end position="396"/>
    </location>
</feature>
<accession>A0A061BQ57</accession>
<name>A0A061BQ57_RHOTO</name>
<evidence type="ECO:0000256" key="3">
    <source>
        <dbReference type="SAM" id="SignalP"/>
    </source>
</evidence>
<feature type="signal peptide" evidence="3">
    <location>
        <begin position="1"/>
        <end position="31"/>
    </location>
</feature>
<feature type="compositionally biased region" description="Low complexity" evidence="1">
    <location>
        <begin position="333"/>
        <end position="353"/>
    </location>
</feature>
<dbReference type="Gene3D" id="2.60.120.260">
    <property type="entry name" value="Galactose-binding domain-like"/>
    <property type="match status" value="1"/>
</dbReference>